<dbReference type="AlphaFoldDB" id="A0A0E0BLN4"/>
<evidence type="ECO:0000313" key="3">
    <source>
        <dbReference type="Proteomes" id="UP000026961"/>
    </source>
</evidence>
<organism evidence="2">
    <name type="scientific">Oryza glumipatula</name>
    <dbReference type="NCBI Taxonomy" id="40148"/>
    <lineage>
        <taxon>Eukaryota</taxon>
        <taxon>Viridiplantae</taxon>
        <taxon>Streptophyta</taxon>
        <taxon>Embryophyta</taxon>
        <taxon>Tracheophyta</taxon>
        <taxon>Spermatophyta</taxon>
        <taxon>Magnoliopsida</taxon>
        <taxon>Liliopsida</taxon>
        <taxon>Poales</taxon>
        <taxon>Poaceae</taxon>
        <taxon>BOP clade</taxon>
        <taxon>Oryzoideae</taxon>
        <taxon>Oryzeae</taxon>
        <taxon>Oryzinae</taxon>
        <taxon>Oryza</taxon>
    </lineage>
</organism>
<reference evidence="2" key="1">
    <citation type="submission" date="2015-04" db="UniProtKB">
        <authorList>
            <consortium name="EnsemblPlants"/>
        </authorList>
    </citation>
    <scope>IDENTIFICATION</scope>
</reference>
<reference evidence="2" key="2">
    <citation type="submission" date="2018-05" db="EMBL/GenBank/DDBJ databases">
        <title>OgluRS3 (Oryza glumaepatula Reference Sequence Version 3).</title>
        <authorList>
            <person name="Zhang J."/>
            <person name="Kudrna D."/>
            <person name="Lee S."/>
            <person name="Talag J."/>
            <person name="Welchert J."/>
            <person name="Wing R.A."/>
        </authorList>
    </citation>
    <scope>NUCLEOTIDE SEQUENCE [LARGE SCALE GENOMIC DNA]</scope>
</reference>
<name>A0A0E0BLN4_9ORYZ</name>
<feature type="region of interest" description="Disordered" evidence="1">
    <location>
        <begin position="90"/>
        <end position="115"/>
    </location>
</feature>
<feature type="compositionally biased region" description="Polar residues" evidence="1">
    <location>
        <begin position="19"/>
        <end position="30"/>
    </location>
</feature>
<dbReference type="Gramene" id="OGLUM11G20580.2">
    <property type="protein sequence ID" value="OGLUM11G20580.2"/>
    <property type="gene ID" value="OGLUM11G20580"/>
</dbReference>
<protein>
    <submittedName>
        <fullName evidence="2">Uncharacterized protein</fullName>
    </submittedName>
</protein>
<sequence length="269" mass="28751">MAMDGNDGDEDDDPIVPTDFTQRVSSSAQKFSRERGSRALLRRSAETVMLLAEVDVAASYSWSCCCSSSSSSSSSSSGACAPMVVDGEASSDRTDDAAAPPAALDDGLPGTSTPYLNRRWPTSWARSLSSRSRMAASPADVALEDAGAAAPAGVADRWVAALQVGVDAVAAVLRELPDLLHPSPDLLVVLVTGWLRLGQHGLTHRLRPAAPRRPHARVKLLPSPPDAACTWLILRRRWWRGEERGREVEREGKKRLTCGSHAESAATLT</sequence>
<dbReference type="Proteomes" id="UP000026961">
    <property type="component" value="Chromosome 11"/>
</dbReference>
<proteinExistence type="predicted"/>
<feature type="compositionally biased region" description="Low complexity" evidence="1">
    <location>
        <begin position="97"/>
        <end position="110"/>
    </location>
</feature>
<evidence type="ECO:0000256" key="1">
    <source>
        <dbReference type="SAM" id="MobiDB-lite"/>
    </source>
</evidence>
<dbReference type="HOGENOM" id="CLU_1035760_0_0_1"/>
<dbReference type="EnsemblPlants" id="OGLUM11G20580.2">
    <property type="protein sequence ID" value="OGLUM11G20580.2"/>
    <property type="gene ID" value="OGLUM11G20580"/>
</dbReference>
<keyword evidence="3" id="KW-1185">Reference proteome</keyword>
<feature type="region of interest" description="Disordered" evidence="1">
    <location>
        <begin position="1"/>
        <end position="37"/>
    </location>
</feature>
<evidence type="ECO:0000313" key="2">
    <source>
        <dbReference type="EnsemblPlants" id="OGLUM11G20580.2"/>
    </source>
</evidence>
<feature type="compositionally biased region" description="Acidic residues" evidence="1">
    <location>
        <begin position="1"/>
        <end position="14"/>
    </location>
</feature>
<accession>A0A0E0BLN4</accession>